<dbReference type="AlphaFoldDB" id="A0A9D4B3H6"/>
<evidence type="ECO:0000313" key="2">
    <source>
        <dbReference type="Proteomes" id="UP000827986"/>
    </source>
</evidence>
<sequence length="126" mass="14517">MCSFNNGIIRIQIRKAYIIYLCSASCRIITYSVFSCTIHTDCFCIKMSHLPKKKKIQMNVYVLAIKVQPACHREVALHCCYLFGKETVVYPFLLSRWLHPTIRQQATASSELSDLILDCFLNDDGF</sequence>
<dbReference type="EMBL" id="JAHDVG010000473">
    <property type="protein sequence ID" value="KAH1178860.1"/>
    <property type="molecule type" value="Genomic_DNA"/>
</dbReference>
<gene>
    <name evidence="1" type="ORF">KIL84_000191</name>
</gene>
<name>A0A9D4B3H6_9SAUR</name>
<accession>A0A9D4B3H6</accession>
<evidence type="ECO:0000313" key="1">
    <source>
        <dbReference type="EMBL" id="KAH1178860.1"/>
    </source>
</evidence>
<proteinExistence type="predicted"/>
<organism evidence="1 2">
    <name type="scientific">Mauremys mutica</name>
    <name type="common">yellowpond turtle</name>
    <dbReference type="NCBI Taxonomy" id="74926"/>
    <lineage>
        <taxon>Eukaryota</taxon>
        <taxon>Metazoa</taxon>
        <taxon>Chordata</taxon>
        <taxon>Craniata</taxon>
        <taxon>Vertebrata</taxon>
        <taxon>Euteleostomi</taxon>
        <taxon>Archelosauria</taxon>
        <taxon>Testudinata</taxon>
        <taxon>Testudines</taxon>
        <taxon>Cryptodira</taxon>
        <taxon>Durocryptodira</taxon>
        <taxon>Testudinoidea</taxon>
        <taxon>Geoemydidae</taxon>
        <taxon>Geoemydinae</taxon>
        <taxon>Mauremys</taxon>
    </lineage>
</organism>
<protein>
    <submittedName>
        <fullName evidence="1">Uncharacterized protein</fullName>
    </submittedName>
</protein>
<dbReference type="Proteomes" id="UP000827986">
    <property type="component" value="Unassembled WGS sequence"/>
</dbReference>
<keyword evidence="2" id="KW-1185">Reference proteome</keyword>
<reference evidence="1" key="1">
    <citation type="submission" date="2021-09" db="EMBL/GenBank/DDBJ databases">
        <title>The genome of Mauremys mutica provides insights into the evolution of semi-aquatic lifestyle.</title>
        <authorList>
            <person name="Gong S."/>
            <person name="Gao Y."/>
        </authorList>
    </citation>
    <scope>NUCLEOTIDE SEQUENCE</scope>
    <source>
        <strain evidence="1">MM-2020</strain>
        <tissue evidence="1">Muscle</tissue>
    </source>
</reference>
<comment type="caution">
    <text evidence="1">The sequence shown here is derived from an EMBL/GenBank/DDBJ whole genome shotgun (WGS) entry which is preliminary data.</text>
</comment>